<feature type="coiled-coil region" evidence="1">
    <location>
        <begin position="63"/>
        <end position="90"/>
    </location>
</feature>
<evidence type="ECO:0000256" key="1">
    <source>
        <dbReference type="SAM" id="Coils"/>
    </source>
</evidence>
<reference evidence="2 3" key="1">
    <citation type="submission" date="2019-07" db="EMBL/GenBank/DDBJ databases">
        <title>Whole genome shotgun sequence of Aneurinibacillus danicus NBRC 102444.</title>
        <authorList>
            <person name="Hosoyama A."/>
            <person name="Uohara A."/>
            <person name="Ohji S."/>
            <person name="Ichikawa N."/>
        </authorList>
    </citation>
    <scope>NUCLEOTIDE SEQUENCE [LARGE SCALE GENOMIC DNA]</scope>
    <source>
        <strain evidence="2 3">NBRC 102444</strain>
    </source>
</reference>
<dbReference type="Proteomes" id="UP000321157">
    <property type="component" value="Unassembled WGS sequence"/>
</dbReference>
<keyword evidence="3" id="KW-1185">Reference proteome</keyword>
<proteinExistence type="predicted"/>
<accession>A0A511VFD5</accession>
<dbReference type="AlphaFoldDB" id="A0A511VFD5"/>
<dbReference type="EMBL" id="BJXX01000174">
    <property type="protein sequence ID" value="GEN36263.1"/>
    <property type="molecule type" value="Genomic_DNA"/>
</dbReference>
<evidence type="ECO:0000313" key="2">
    <source>
        <dbReference type="EMBL" id="GEN36263.1"/>
    </source>
</evidence>
<gene>
    <name evidence="2" type="ORF">ADA01nite_37230</name>
</gene>
<dbReference type="OrthoDB" id="2679513at2"/>
<comment type="caution">
    <text evidence="2">The sequence shown here is derived from an EMBL/GenBank/DDBJ whole genome shotgun (WGS) entry which is preliminary data.</text>
</comment>
<evidence type="ECO:0000313" key="3">
    <source>
        <dbReference type="Proteomes" id="UP000321157"/>
    </source>
</evidence>
<protein>
    <submittedName>
        <fullName evidence="2">Uncharacterized protein</fullName>
    </submittedName>
</protein>
<dbReference type="RefSeq" id="WP_146811902.1">
    <property type="nucleotide sequence ID" value="NZ_BJXX01000174.1"/>
</dbReference>
<name>A0A511VFD5_9BACL</name>
<keyword evidence="1" id="KW-0175">Coiled coil</keyword>
<sequence>MWVVENYRPFHPVYGRGKRYKAGTKFIWEVADVLPGGKIMFRFTTIDGGSQCLITMRELDHFVEVSDEVLKQLMDEYKKMQKRKKNEDHLEE</sequence>
<organism evidence="2 3">
    <name type="scientific">Aneurinibacillus danicus</name>
    <dbReference type="NCBI Taxonomy" id="267746"/>
    <lineage>
        <taxon>Bacteria</taxon>
        <taxon>Bacillati</taxon>
        <taxon>Bacillota</taxon>
        <taxon>Bacilli</taxon>
        <taxon>Bacillales</taxon>
        <taxon>Paenibacillaceae</taxon>
        <taxon>Aneurinibacillus group</taxon>
        <taxon>Aneurinibacillus</taxon>
    </lineage>
</organism>